<feature type="region of interest" description="Disordered" evidence="5">
    <location>
        <begin position="110"/>
        <end position="133"/>
    </location>
</feature>
<evidence type="ECO:0000256" key="2">
    <source>
        <dbReference type="ARBA" id="ARBA00023015"/>
    </source>
</evidence>
<dbReference type="SUPFAM" id="SSF47459">
    <property type="entry name" value="HLH, helix-loop-helix DNA-binding domain"/>
    <property type="match status" value="1"/>
</dbReference>
<comment type="caution">
    <text evidence="7">The sequence shown here is derived from an EMBL/GenBank/DDBJ whole genome shotgun (WGS) entry which is preliminary data.</text>
</comment>
<dbReference type="Proteomes" id="UP000594638">
    <property type="component" value="Unassembled WGS sequence"/>
</dbReference>
<dbReference type="GO" id="GO:0005634">
    <property type="term" value="C:nucleus"/>
    <property type="evidence" value="ECO:0007669"/>
    <property type="project" value="UniProtKB-SubCell"/>
</dbReference>
<dbReference type="InterPro" id="IPR044549">
    <property type="entry name" value="bHLH_AtIBH1-like"/>
</dbReference>
<feature type="compositionally biased region" description="Polar residues" evidence="5">
    <location>
        <begin position="1"/>
        <end position="18"/>
    </location>
</feature>
<keyword evidence="8" id="KW-1185">Reference proteome</keyword>
<reference evidence="7 8" key="1">
    <citation type="submission" date="2019-12" db="EMBL/GenBank/DDBJ databases">
        <authorList>
            <person name="Alioto T."/>
            <person name="Alioto T."/>
            <person name="Gomez Garrido J."/>
        </authorList>
    </citation>
    <scope>NUCLEOTIDE SEQUENCE [LARGE SCALE GENOMIC DNA]</scope>
</reference>
<dbReference type="InterPro" id="IPR059002">
    <property type="entry name" value="IBH1_N"/>
</dbReference>
<evidence type="ECO:0000259" key="6">
    <source>
        <dbReference type="Pfam" id="PF26576"/>
    </source>
</evidence>
<sequence length="204" mass="22704">MMASSSISNPDTNSNSSPKMRKKIGHESETGILTADTERSRWRTEAEAKNYSIKLVKALRRIRRRDSSSSGSIHESADRVLAVSAKGRTRWSRAILTKRLRVRLNQINKKHKKAKVSSDNRLKKPVAKNKPPSLQRKVRSLGRLVPGCRSLSFPNLLEETTDYIEALKMQVQAMTLLTELLAGHDTLAGSSDHLGSDVVTTTSN</sequence>
<dbReference type="CDD" id="cd11444">
    <property type="entry name" value="bHLH_AtIBH1_like"/>
    <property type="match status" value="1"/>
</dbReference>
<gene>
    <name evidence="7" type="ORF">OLEA9_A110262</name>
</gene>
<name>A0A8S0T1D5_OLEEU</name>
<evidence type="ECO:0000256" key="3">
    <source>
        <dbReference type="ARBA" id="ARBA00023163"/>
    </source>
</evidence>
<dbReference type="AlphaFoldDB" id="A0A8S0T1D5"/>
<feature type="domain" description="IBH1-like N-terminal" evidence="6">
    <location>
        <begin position="46"/>
        <end position="100"/>
    </location>
</feature>
<feature type="region of interest" description="Disordered" evidence="5">
    <location>
        <begin position="1"/>
        <end position="36"/>
    </location>
</feature>
<evidence type="ECO:0000256" key="1">
    <source>
        <dbReference type="ARBA" id="ARBA00004123"/>
    </source>
</evidence>
<dbReference type="InterPro" id="IPR044660">
    <property type="entry name" value="IBH1-like"/>
</dbReference>
<dbReference type="InterPro" id="IPR036638">
    <property type="entry name" value="HLH_DNA-bd_sf"/>
</dbReference>
<keyword evidence="3" id="KW-0804">Transcription</keyword>
<comment type="subcellular location">
    <subcellularLocation>
        <location evidence="1">Nucleus</location>
    </subcellularLocation>
</comment>
<proteinExistence type="predicted"/>
<evidence type="ECO:0000256" key="5">
    <source>
        <dbReference type="SAM" id="MobiDB-lite"/>
    </source>
</evidence>
<dbReference type="GO" id="GO:0000976">
    <property type="term" value="F:transcription cis-regulatory region binding"/>
    <property type="evidence" value="ECO:0007669"/>
    <property type="project" value="UniProtKB-ARBA"/>
</dbReference>
<evidence type="ECO:0000313" key="7">
    <source>
        <dbReference type="EMBL" id="CAA2997835.1"/>
    </source>
</evidence>
<accession>A0A8S0T1D5</accession>
<keyword evidence="4" id="KW-0539">Nucleus</keyword>
<dbReference type="PANTHER" id="PTHR33124">
    <property type="entry name" value="TRANSCRIPTION FACTOR IBH1-LIKE 1"/>
    <property type="match status" value="1"/>
</dbReference>
<dbReference type="OrthoDB" id="1647165at2759"/>
<protein>
    <submittedName>
        <fullName evidence="7">Transcription factor bHLH149-like</fullName>
    </submittedName>
</protein>
<evidence type="ECO:0000313" key="8">
    <source>
        <dbReference type="Proteomes" id="UP000594638"/>
    </source>
</evidence>
<dbReference type="Pfam" id="PF26576">
    <property type="entry name" value="IBH1_N"/>
    <property type="match status" value="1"/>
</dbReference>
<dbReference type="EMBL" id="CACTIH010005570">
    <property type="protein sequence ID" value="CAA2997835.1"/>
    <property type="molecule type" value="Genomic_DNA"/>
</dbReference>
<dbReference type="Gramene" id="OE9A110262T1">
    <property type="protein sequence ID" value="OE9A110262C1"/>
    <property type="gene ID" value="OE9A110262"/>
</dbReference>
<keyword evidence="2" id="KW-0805">Transcription regulation</keyword>
<evidence type="ECO:0000256" key="4">
    <source>
        <dbReference type="ARBA" id="ARBA00023242"/>
    </source>
</evidence>
<dbReference type="GO" id="GO:0046983">
    <property type="term" value="F:protein dimerization activity"/>
    <property type="evidence" value="ECO:0007669"/>
    <property type="project" value="InterPro"/>
</dbReference>
<dbReference type="PANTHER" id="PTHR33124:SF81">
    <property type="entry name" value="TRANSCRIPTION FACTOR BHLH149-LIKE"/>
    <property type="match status" value="1"/>
</dbReference>
<dbReference type="GO" id="GO:0006355">
    <property type="term" value="P:regulation of DNA-templated transcription"/>
    <property type="evidence" value="ECO:0007669"/>
    <property type="project" value="InterPro"/>
</dbReference>
<organism evidence="7 8">
    <name type="scientific">Olea europaea subsp. europaea</name>
    <dbReference type="NCBI Taxonomy" id="158383"/>
    <lineage>
        <taxon>Eukaryota</taxon>
        <taxon>Viridiplantae</taxon>
        <taxon>Streptophyta</taxon>
        <taxon>Embryophyta</taxon>
        <taxon>Tracheophyta</taxon>
        <taxon>Spermatophyta</taxon>
        <taxon>Magnoliopsida</taxon>
        <taxon>eudicotyledons</taxon>
        <taxon>Gunneridae</taxon>
        <taxon>Pentapetalae</taxon>
        <taxon>asterids</taxon>
        <taxon>lamiids</taxon>
        <taxon>Lamiales</taxon>
        <taxon>Oleaceae</taxon>
        <taxon>Oleeae</taxon>
        <taxon>Olea</taxon>
    </lineage>
</organism>